<dbReference type="GO" id="GO:0019843">
    <property type="term" value="F:rRNA binding"/>
    <property type="evidence" value="ECO:0007669"/>
    <property type="project" value="UniProtKB-UniRule"/>
</dbReference>
<keyword evidence="4 7" id="KW-0689">Ribosomal protein</keyword>
<proteinExistence type="inferred from homology"/>
<dbReference type="InterPro" id="IPR022801">
    <property type="entry name" value="Ribosomal_uS4"/>
</dbReference>
<sequence>MARYREAVCRLCRREGIELYLKGDRCFTDKCAIKRRGYPPGQHGQRRPKHSDYGVQLREKQKAKRIYGLLERQFRNYFEKADRMKGKTGDNLLILLERRLDSVAYKLGFAPTRRESRQIVRHGHFLVNGKKVNIPSFLVRAGDVLELREKSRKIPSVNEALDAVVRKGIPHWLELERDGFRGRIKSLPVRADIQEPIQEQLIVELYSK</sequence>
<dbReference type="InterPro" id="IPR002942">
    <property type="entry name" value="S4_RNA-bd"/>
</dbReference>
<dbReference type="SMART" id="SM01390">
    <property type="entry name" value="Ribosomal_S4"/>
    <property type="match status" value="1"/>
</dbReference>
<organism evidence="10">
    <name type="scientific">uncultured delta proteobacterium Rifle_16ft_4_minimus_184</name>
    <dbReference type="NCBI Taxonomy" id="1665175"/>
    <lineage>
        <taxon>Bacteria</taxon>
        <taxon>Deltaproteobacteria</taxon>
        <taxon>environmental samples</taxon>
    </lineage>
</organism>
<comment type="similarity">
    <text evidence="1 7">Belongs to the universal ribosomal protein uS4 family.</text>
</comment>
<dbReference type="HAMAP" id="MF_01306_B">
    <property type="entry name" value="Ribosomal_uS4_B"/>
    <property type="match status" value="1"/>
</dbReference>
<dbReference type="AlphaFoldDB" id="A0A0H4T3X3"/>
<evidence type="ECO:0000256" key="7">
    <source>
        <dbReference type="HAMAP-Rule" id="MF_01306"/>
    </source>
</evidence>
<dbReference type="InterPro" id="IPR001912">
    <property type="entry name" value="Ribosomal_uS4_N"/>
</dbReference>
<dbReference type="CDD" id="cd00165">
    <property type="entry name" value="S4"/>
    <property type="match status" value="1"/>
</dbReference>
<keyword evidence="5 7" id="KW-0687">Ribonucleoprotein</keyword>
<evidence type="ECO:0000256" key="6">
    <source>
        <dbReference type="ARBA" id="ARBA00035254"/>
    </source>
</evidence>
<gene>
    <name evidence="7 10" type="primary">rpsD</name>
</gene>
<evidence type="ECO:0000256" key="2">
    <source>
        <dbReference type="ARBA" id="ARBA00022730"/>
    </source>
</evidence>
<accession>A0A0H4T3X3</accession>
<dbReference type="Gene3D" id="3.10.290.10">
    <property type="entry name" value="RNA-binding S4 domain"/>
    <property type="match status" value="1"/>
</dbReference>
<dbReference type="NCBIfam" id="TIGR01017">
    <property type="entry name" value="rpsD_bact"/>
    <property type="match status" value="1"/>
</dbReference>
<dbReference type="SUPFAM" id="SSF55174">
    <property type="entry name" value="Alpha-L RNA-binding motif"/>
    <property type="match status" value="1"/>
</dbReference>
<dbReference type="PROSITE" id="PS50889">
    <property type="entry name" value="S4"/>
    <property type="match status" value="1"/>
</dbReference>
<dbReference type="FunFam" id="1.10.1050.10:FF:000001">
    <property type="entry name" value="30S ribosomal protein S4"/>
    <property type="match status" value="1"/>
</dbReference>
<comment type="subunit">
    <text evidence="7">Part of the 30S ribosomal subunit. Contacts protein S5. The interaction surface between S4 and S5 is involved in control of translational fidelity.</text>
</comment>
<dbReference type="FunFam" id="3.10.290.10:FF:000001">
    <property type="entry name" value="30S ribosomal protein S4"/>
    <property type="match status" value="1"/>
</dbReference>
<evidence type="ECO:0000256" key="1">
    <source>
        <dbReference type="ARBA" id="ARBA00007465"/>
    </source>
</evidence>
<dbReference type="EMBL" id="KT006965">
    <property type="protein sequence ID" value="AKQ01420.1"/>
    <property type="molecule type" value="Genomic_DNA"/>
</dbReference>
<dbReference type="GO" id="GO:0042274">
    <property type="term" value="P:ribosomal small subunit biogenesis"/>
    <property type="evidence" value="ECO:0007669"/>
    <property type="project" value="TreeGrafter"/>
</dbReference>
<feature type="domain" description="Small ribosomal subunit protein uS4 N-terminal" evidence="9">
    <location>
        <begin position="3"/>
        <end position="97"/>
    </location>
</feature>
<evidence type="ECO:0000259" key="8">
    <source>
        <dbReference type="SMART" id="SM00363"/>
    </source>
</evidence>
<evidence type="ECO:0000313" key="10">
    <source>
        <dbReference type="EMBL" id="AKQ01420.1"/>
    </source>
</evidence>
<dbReference type="PANTHER" id="PTHR11831:SF4">
    <property type="entry name" value="SMALL RIBOSOMAL SUBUNIT PROTEIN US4M"/>
    <property type="match status" value="1"/>
</dbReference>
<keyword evidence="3 7" id="KW-0694">RNA-binding</keyword>
<dbReference type="Gene3D" id="1.10.1050.10">
    <property type="entry name" value="Ribosomal Protein S4 Delta 41, Chain A, domain 1"/>
    <property type="match status" value="1"/>
</dbReference>
<dbReference type="NCBIfam" id="NF003717">
    <property type="entry name" value="PRK05327.1"/>
    <property type="match status" value="1"/>
</dbReference>
<dbReference type="PANTHER" id="PTHR11831">
    <property type="entry name" value="30S 40S RIBOSOMAL PROTEIN"/>
    <property type="match status" value="1"/>
</dbReference>
<dbReference type="InterPro" id="IPR036986">
    <property type="entry name" value="S4_RNA-bd_sf"/>
</dbReference>
<dbReference type="GO" id="GO:0003735">
    <property type="term" value="F:structural constituent of ribosome"/>
    <property type="evidence" value="ECO:0007669"/>
    <property type="project" value="InterPro"/>
</dbReference>
<name>A0A0H4T3X3_9DELT</name>
<dbReference type="GO" id="GO:0006412">
    <property type="term" value="P:translation"/>
    <property type="evidence" value="ECO:0007669"/>
    <property type="project" value="UniProtKB-UniRule"/>
</dbReference>
<protein>
    <recommendedName>
        <fullName evidence="6 7">Small ribosomal subunit protein uS4</fullName>
    </recommendedName>
</protein>
<dbReference type="GO" id="GO:0015935">
    <property type="term" value="C:small ribosomal subunit"/>
    <property type="evidence" value="ECO:0007669"/>
    <property type="project" value="InterPro"/>
</dbReference>
<reference evidence="10" key="1">
    <citation type="journal article" date="2015" name="ISME J.">
        <title>Aquifer environment selects for microbial species cohorts in sediment and groundwater.</title>
        <authorList>
            <person name="Hug L.A."/>
            <person name="Thomas B.C."/>
            <person name="Brown C.T."/>
            <person name="Frischkorn K.R."/>
            <person name="Williams K.H."/>
            <person name="Tringe S.G."/>
            <person name="Banfield J.F."/>
        </authorList>
    </citation>
    <scope>NUCLEOTIDE SEQUENCE</scope>
</reference>
<evidence type="ECO:0000256" key="5">
    <source>
        <dbReference type="ARBA" id="ARBA00023274"/>
    </source>
</evidence>
<dbReference type="Pfam" id="PF00163">
    <property type="entry name" value="Ribosomal_S4"/>
    <property type="match status" value="1"/>
</dbReference>
<comment type="function">
    <text evidence="7">One of the primary rRNA binding proteins, it binds directly to 16S rRNA where it nucleates assembly of the body of the 30S subunit.</text>
</comment>
<dbReference type="Pfam" id="PF01479">
    <property type="entry name" value="S4"/>
    <property type="match status" value="1"/>
</dbReference>
<dbReference type="InterPro" id="IPR005709">
    <property type="entry name" value="Ribosomal_uS4_bac-type"/>
</dbReference>
<evidence type="ECO:0000256" key="4">
    <source>
        <dbReference type="ARBA" id="ARBA00022980"/>
    </source>
</evidence>
<comment type="function">
    <text evidence="7">With S5 and S12 plays an important role in translational accuracy.</text>
</comment>
<evidence type="ECO:0000259" key="9">
    <source>
        <dbReference type="SMART" id="SM01390"/>
    </source>
</evidence>
<evidence type="ECO:0000256" key="3">
    <source>
        <dbReference type="ARBA" id="ARBA00022884"/>
    </source>
</evidence>
<dbReference type="SMART" id="SM00363">
    <property type="entry name" value="S4"/>
    <property type="match status" value="1"/>
</dbReference>
<feature type="domain" description="RNA-binding S4" evidence="8">
    <location>
        <begin position="98"/>
        <end position="160"/>
    </location>
</feature>
<keyword evidence="2 7" id="KW-0699">rRNA-binding</keyword>